<dbReference type="AlphaFoldDB" id="A0A5B8MM90"/>
<evidence type="ECO:0000313" key="2">
    <source>
        <dbReference type="EMBL" id="QDZ21758.1"/>
    </source>
</evidence>
<name>A0A5B8MM90_9CHLO</name>
<dbReference type="EMBL" id="HBHL01002702">
    <property type="protein sequence ID" value="CAD9712784.1"/>
    <property type="molecule type" value="Transcribed_RNA"/>
</dbReference>
<accession>A0A5B8MM90</accession>
<dbReference type="Proteomes" id="UP000316726">
    <property type="component" value="Chromosome 6"/>
</dbReference>
<evidence type="ECO:0000313" key="1">
    <source>
        <dbReference type="EMBL" id="CAD9712784.1"/>
    </source>
</evidence>
<sequence>MVELLPTLEVCDAPKGESVPVAFMLAGFPDDHSCYAKLAEGMKKTHRVVIACLPLYDQESVKEGQPDFYSWEEILFRLEATVFGCTAEGEKITLIIHDFGCPFGYHFANLHPDKVEKLVGLDIGCTNRLVLAGEGSRHRYRHVKFPAMSPPEPPEKWNKLNQAFYQLYFCMAFLVGQKVNYKAGDVLLHAFFKWAAWVGFIQSKDQPESKHARALQDVHCWMCYPYWACWSRILFQKKSHMFTHTYESQYTNPKVVGHTGLIPLSLPMPPCETLFLYGTRKRVHFHSKTFLKYLKDTPGCAGMGVDGGHWFFLDKPDFVLKIVKDFLNGVVYNWSDPVTTTPKL</sequence>
<dbReference type="STRING" id="1764295.A0A5B8MM90"/>
<dbReference type="PANTHER" id="PTHR43798:SF33">
    <property type="entry name" value="HYDROLASE, PUTATIVE (AFU_ORTHOLOGUE AFUA_2G14860)-RELATED"/>
    <property type="match status" value="1"/>
</dbReference>
<dbReference type="Gene3D" id="3.40.50.1820">
    <property type="entry name" value="alpha/beta hydrolase"/>
    <property type="match status" value="1"/>
</dbReference>
<keyword evidence="3" id="KW-1185">Reference proteome</keyword>
<gene>
    <name evidence="2" type="ORF">A3770_06p42760</name>
    <name evidence="1" type="ORF">CPRI1469_LOCUS1633</name>
</gene>
<dbReference type="SUPFAM" id="SSF53474">
    <property type="entry name" value="alpha/beta-Hydrolases"/>
    <property type="match status" value="1"/>
</dbReference>
<dbReference type="GO" id="GO:0046464">
    <property type="term" value="P:acylglycerol catabolic process"/>
    <property type="evidence" value="ECO:0007669"/>
    <property type="project" value="TreeGrafter"/>
</dbReference>
<protein>
    <recommendedName>
        <fullName evidence="4">AB hydrolase-1 domain-containing protein</fullName>
    </recommendedName>
</protein>
<organism evidence="2 3">
    <name type="scientific">Chloropicon primus</name>
    <dbReference type="NCBI Taxonomy" id="1764295"/>
    <lineage>
        <taxon>Eukaryota</taxon>
        <taxon>Viridiplantae</taxon>
        <taxon>Chlorophyta</taxon>
        <taxon>Chloropicophyceae</taxon>
        <taxon>Chloropicales</taxon>
        <taxon>Chloropicaceae</taxon>
        <taxon>Chloropicon</taxon>
    </lineage>
</organism>
<reference evidence="2 3" key="1">
    <citation type="submission" date="2018-07" db="EMBL/GenBank/DDBJ databases">
        <title>The complete nuclear genome of the prasinophyte Chloropicon primus (CCMP1205).</title>
        <authorList>
            <person name="Pombert J.-F."/>
            <person name="Otis C."/>
            <person name="Turmel M."/>
            <person name="Lemieux C."/>
        </authorList>
    </citation>
    <scope>NUCLEOTIDE SEQUENCE [LARGE SCALE GENOMIC DNA]</scope>
    <source>
        <strain evidence="2 3">CCMP1205</strain>
    </source>
</reference>
<dbReference type="InterPro" id="IPR050266">
    <property type="entry name" value="AB_hydrolase_sf"/>
</dbReference>
<reference evidence="1" key="2">
    <citation type="submission" date="2021-01" db="EMBL/GenBank/DDBJ databases">
        <authorList>
            <person name="Corre E."/>
            <person name="Pelletier E."/>
            <person name="Niang G."/>
            <person name="Scheremetjew M."/>
            <person name="Finn R."/>
            <person name="Kale V."/>
            <person name="Holt S."/>
            <person name="Cochrane G."/>
            <person name="Meng A."/>
            <person name="Brown T."/>
            <person name="Cohen L."/>
        </authorList>
    </citation>
    <scope>NUCLEOTIDE SEQUENCE</scope>
    <source>
        <strain evidence="1">CCMP1205</strain>
    </source>
</reference>
<dbReference type="InterPro" id="IPR029058">
    <property type="entry name" value="AB_hydrolase_fold"/>
</dbReference>
<proteinExistence type="predicted"/>
<dbReference type="EMBL" id="CP031039">
    <property type="protein sequence ID" value="QDZ21758.1"/>
    <property type="molecule type" value="Genomic_DNA"/>
</dbReference>
<dbReference type="GO" id="GO:0047372">
    <property type="term" value="F:monoacylglycerol lipase activity"/>
    <property type="evidence" value="ECO:0007669"/>
    <property type="project" value="TreeGrafter"/>
</dbReference>
<evidence type="ECO:0008006" key="4">
    <source>
        <dbReference type="Google" id="ProtNLM"/>
    </source>
</evidence>
<dbReference type="GO" id="GO:0016020">
    <property type="term" value="C:membrane"/>
    <property type="evidence" value="ECO:0007669"/>
    <property type="project" value="TreeGrafter"/>
</dbReference>
<dbReference type="PANTHER" id="PTHR43798">
    <property type="entry name" value="MONOACYLGLYCEROL LIPASE"/>
    <property type="match status" value="1"/>
</dbReference>
<evidence type="ECO:0000313" key="3">
    <source>
        <dbReference type="Proteomes" id="UP000316726"/>
    </source>
</evidence>
<dbReference type="OrthoDB" id="408373at2759"/>